<name>A0A7W8VGI4_9ACTN</name>
<sequence length="68" mass="7900">MAWIWRYEKDDGELLQDEELPTEVFTSRGDAESWLGEEWRGLAEAGVGRVSLLEDERVHYSMPLSEEV</sequence>
<protein>
    <submittedName>
        <fullName evidence="1">Uncharacterized protein</fullName>
    </submittedName>
</protein>
<dbReference type="EMBL" id="JACHDB010000002">
    <property type="protein sequence ID" value="MBB5435656.1"/>
    <property type="molecule type" value="Genomic_DNA"/>
</dbReference>
<keyword evidence="2" id="KW-1185">Reference proteome</keyword>
<proteinExistence type="predicted"/>
<reference evidence="1 2" key="1">
    <citation type="submission" date="2020-08" db="EMBL/GenBank/DDBJ databases">
        <title>Sequencing the genomes of 1000 actinobacteria strains.</title>
        <authorList>
            <person name="Klenk H.-P."/>
        </authorList>
    </citation>
    <scope>NUCLEOTIDE SEQUENCE [LARGE SCALE GENOMIC DNA]</scope>
    <source>
        <strain evidence="1 2">DSM 44551</strain>
    </source>
</reference>
<comment type="caution">
    <text evidence="1">The sequence shown here is derived from an EMBL/GenBank/DDBJ whole genome shotgun (WGS) entry which is preliminary data.</text>
</comment>
<evidence type="ECO:0000313" key="2">
    <source>
        <dbReference type="Proteomes" id="UP000572635"/>
    </source>
</evidence>
<accession>A0A7W8VGI4</accession>
<evidence type="ECO:0000313" key="1">
    <source>
        <dbReference type="EMBL" id="MBB5435656.1"/>
    </source>
</evidence>
<dbReference type="RefSeq" id="WP_184398611.1">
    <property type="nucleotide sequence ID" value="NZ_BAAAJD010000027.1"/>
</dbReference>
<gene>
    <name evidence="1" type="ORF">HDA36_005804</name>
</gene>
<dbReference type="Proteomes" id="UP000572635">
    <property type="component" value="Unassembled WGS sequence"/>
</dbReference>
<organism evidence="1 2">
    <name type="scientific">Nocardiopsis composta</name>
    <dbReference type="NCBI Taxonomy" id="157465"/>
    <lineage>
        <taxon>Bacteria</taxon>
        <taxon>Bacillati</taxon>
        <taxon>Actinomycetota</taxon>
        <taxon>Actinomycetes</taxon>
        <taxon>Streptosporangiales</taxon>
        <taxon>Nocardiopsidaceae</taxon>
        <taxon>Nocardiopsis</taxon>
    </lineage>
</organism>
<dbReference type="AlphaFoldDB" id="A0A7W8VGI4"/>